<sequence length="253" mass="27754">MNRNRFLHPSFFGLALLVLPLSACPTMAQGVFGLRLTTNQHQAGVGGGLEPELTTSAGYSCRVSRQSGPFQIRLGAGFLLPPYLVGQGSVRLNGLVALDWHPTAQTTKRSWGGRLALLPYYARNRNDAGALDGLGLEIRLLPLRRGNRWTTGIDLGFQTTLLTRIQHSDRVGSTFMDRYLSTGTATNQPRDGWYRTTAQRFRLGYTGAWAMGRGWSGQFSAGTLVSVQRQGILLSFAHGQIPLYLETSVIVGW</sequence>
<comment type="caution">
    <text evidence="2">The sequence shown here is derived from an EMBL/GenBank/DDBJ whole genome shotgun (WGS) entry which is preliminary data.</text>
</comment>
<feature type="signal peptide" evidence="1">
    <location>
        <begin position="1"/>
        <end position="28"/>
    </location>
</feature>
<dbReference type="RefSeq" id="WP_124906375.1">
    <property type="nucleotide sequence ID" value="NZ_RQJP01000002.1"/>
</dbReference>
<dbReference type="AlphaFoldDB" id="A0A3P1CNA8"/>
<keyword evidence="1" id="KW-0732">Signal</keyword>
<feature type="chain" id="PRO_5018129353" description="Transporter" evidence="1">
    <location>
        <begin position="29"/>
        <end position="253"/>
    </location>
</feature>
<organism evidence="2 3">
    <name type="scientific">Larkinella knui</name>
    <dbReference type="NCBI Taxonomy" id="2025310"/>
    <lineage>
        <taxon>Bacteria</taxon>
        <taxon>Pseudomonadati</taxon>
        <taxon>Bacteroidota</taxon>
        <taxon>Cytophagia</taxon>
        <taxon>Cytophagales</taxon>
        <taxon>Spirosomataceae</taxon>
        <taxon>Larkinella</taxon>
    </lineage>
</organism>
<protein>
    <recommendedName>
        <fullName evidence="4">Transporter</fullName>
    </recommendedName>
</protein>
<name>A0A3P1CNA8_9BACT</name>
<evidence type="ECO:0000313" key="3">
    <source>
        <dbReference type="Proteomes" id="UP000274271"/>
    </source>
</evidence>
<dbReference type="Proteomes" id="UP000274271">
    <property type="component" value="Unassembled WGS sequence"/>
</dbReference>
<keyword evidence="3" id="KW-1185">Reference proteome</keyword>
<evidence type="ECO:0000256" key="1">
    <source>
        <dbReference type="SAM" id="SignalP"/>
    </source>
</evidence>
<proteinExistence type="predicted"/>
<accession>A0A3P1CNA8</accession>
<gene>
    <name evidence="2" type="ORF">EHT87_09645</name>
</gene>
<dbReference type="EMBL" id="RQJP01000002">
    <property type="protein sequence ID" value="RRB14821.1"/>
    <property type="molecule type" value="Genomic_DNA"/>
</dbReference>
<evidence type="ECO:0000313" key="2">
    <source>
        <dbReference type="EMBL" id="RRB14821.1"/>
    </source>
</evidence>
<reference evidence="2 3" key="1">
    <citation type="submission" date="2018-11" db="EMBL/GenBank/DDBJ databases">
        <authorList>
            <person name="Zhou Z."/>
            <person name="Wang G."/>
        </authorList>
    </citation>
    <scope>NUCLEOTIDE SEQUENCE [LARGE SCALE GENOMIC DNA]</scope>
    <source>
        <strain evidence="2 3">KCTC42998</strain>
    </source>
</reference>
<evidence type="ECO:0008006" key="4">
    <source>
        <dbReference type="Google" id="ProtNLM"/>
    </source>
</evidence>